<reference evidence="3" key="2">
    <citation type="submission" date="2020-09" db="EMBL/GenBank/DDBJ databases">
        <authorList>
            <person name="Sun Q."/>
            <person name="Kim S."/>
        </authorList>
    </citation>
    <scope>NUCLEOTIDE SEQUENCE</scope>
    <source>
        <strain evidence="3">KCTC 23224</strain>
    </source>
</reference>
<protein>
    <recommendedName>
        <fullName evidence="2">Glycine-rich domain-containing protein</fullName>
    </recommendedName>
</protein>
<evidence type="ECO:0000313" key="3">
    <source>
        <dbReference type="EMBL" id="GHB42263.1"/>
    </source>
</evidence>
<dbReference type="AlphaFoldDB" id="A0A8J3CZM2"/>
<feature type="compositionally biased region" description="Gly residues" evidence="1">
    <location>
        <begin position="207"/>
        <end position="217"/>
    </location>
</feature>
<dbReference type="EMBL" id="BMYF01000014">
    <property type="protein sequence ID" value="GHB42263.1"/>
    <property type="molecule type" value="Genomic_DNA"/>
</dbReference>
<gene>
    <name evidence="3" type="ORF">GCM10008106_24100</name>
</gene>
<comment type="caution">
    <text evidence="3">The sequence shown here is derived from an EMBL/GenBank/DDBJ whole genome shotgun (WGS) entry which is preliminary data.</text>
</comment>
<organism evidence="3 4">
    <name type="scientific">Mongoliitalea lutea</name>
    <dbReference type="NCBI Taxonomy" id="849756"/>
    <lineage>
        <taxon>Bacteria</taxon>
        <taxon>Pseudomonadati</taxon>
        <taxon>Bacteroidota</taxon>
        <taxon>Cytophagia</taxon>
        <taxon>Cytophagales</taxon>
        <taxon>Cyclobacteriaceae</taxon>
        <taxon>Mongoliitalea</taxon>
    </lineage>
</organism>
<accession>A0A8J3CZM2</accession>
<feature type="region of interest" description="Disordered" evidence="1">
    <location>
        <begin position="371"/>
        <end position="419"/>
    </location>
</feature>
<dbReference type="NCBIfam" id="TIGR04183">
    <property type="entry name" value="Por_Secre_tail"/>
    <property type="match status" value="1"/>
</dbReference>
<feature type="compositionally biased region" description="Gly residues" evidence="1">
    <location>
        <begin position="152"/>
        <end position="181"/>
    </location>
</feature>
<feature type="domain" description="Glycine-rich" evidence="2">
    <location>
        <begin position="268"/>
        <end position="516"/>
    </location>
</feature>
<keyword evidence="4" id="KW-1185">Reference proteome</keyword>
<evidence type="ECO:0000259" key="2">
    <source>
        <dbReference type="Pfam" id="PF21722"/>
    </source>
</evidence>
<feature type="compositionally biased region" description="Gly residues" evidence="1">
    <location>
        <begin position="378"/>
        <end position="402"/>
    </location>
</feature>
<evidence type="ECO:0000313" key="4">
    <source>
        <dbReference type="Proteomes" id="UP000642809"/>
    </source>
</evidence>
<dbReference type="InterPro" id="IPR049304">
    <property type="entry name" value="Gly_rich_dom"/>
</dbReference>
<dbReference type="Proteomes" id="UP000642809">
    <property type="component" value="Unassembled WGS sequence"/>
</dbReference>
<dbReference type="Pfam" id="PF21722">
    <property type="entry name" value="Gly_rich_2"/>
    <property type="match status" value="2"/>
</dbReference>
<feature type="compositionally biased region" description="Gly residues" evidence="1">
    <location>
        <begin position="410"/>
        <end position="419"/>
    </location>
</feature>
<dbReference type="RefSeq" id="WP_189582792.1">
    <property type="nucleotide sequence ID" value="NZ_BMYF01000014.1"/>
</dbReference>
<feature type="compositionally biased region" description="Low complexity" evidence="1">
    <location>
        <begin position="197"/>
        <end position="206"/>
    </location>
</feature>
<sequence>MNLKFSLFSTLVFSLIQVIFTAGSLFAQTPITFNTPGQSFFYVPAGVTSVTVDVIGAGGGGANRTTNNPGGGGGGGAFARSTIAVVPGQVLFINVGAGGRSVPFANGGDSWVSLTPSVANAIVIAGGGNSASENQTTGAAGGTPSGSFDIGTSGGSGGNGQASPRRGGGGGGAGRAVGNGTNGAVVNQGAPNGGQGASSNGANGSAGSTGGGGGGSTRNGNIIVTGGTGGAGGNGAVTVSYSMAPITDGTILDDGATSDNALISFTTSGTWTPPAGLEAFEVLVIGGGGGGGRGTSAGGGGAGQVLVRSFSNINGGAGFNGTESFAIEIGTGGSGSGNTNNRGVNGTSSSFDLGGIYEAIAVGGGGGASENNTTGNSGASGGGGSGPGNGGNGTNGNNGGNGAQPIAFRAGGGGGGAGSSGSNGIVVPFTSYTTGGNGGAGVNPTGFPGPFAGGGGGNGIIFLALGGGGSGGSGGGGNGGGNGNGGSGAANSGSGGGAGGAGGGNGGSGRVIIRYQNTRILPVEYVHFDAQFDPINRVNILDWATAKEWENSHFEVERAHNQVNEFVNIGEVEGAGFSDAILSYQFKDDHLPLAGGMLYYRLKQVDFGGTFSYSDVVGVRVDPIQSTGKTWKAYPNPTNGTNLKIELTKRQDFKDEMIQLRLTSPSGVSHGYLGRRMEELNLEVNQVLERSSPGVYILEIRWGNEVEYHKILKK</sequence>
<dbReference type="InterPro" id="IPR026444">
    <property type="entry name" value="Secre_tail"/>
</dbReference>
<evidence type="ECO:0000256" key="1">
    <source>
        <dbReference type="SAM" id="MobiDB-lite"/>
    </source>
</evidence>
<reference evidence="3" key="1">
    <citation type="journal article" date="2014" name="Int. J. Syst. Evol. Microbiol.">
        <title>Complete genome sequence of Corynebacterium casei LMG S-19264T (=DSM 44701T), isolated from a smear-ripened cheese.</title>
        <authorList>
            <consortium name="US DOE Joint Genome Institute (JGI-PGF)"/>
            <person name="Walter F."/>
            <person name="Albersmeier A."/>
            <person name="Kalinowski J."/>
            <person name="Ruckert C."/>
        </authorList>
    </citation>
    <scope>NUCLEOTIDE SEQUENCE</scope>
    <source>
        <strain evidence="3">KCTC 23224</strain>
    </source>
</reference>
<feature type="region of interest" description="Disordered" evidence="1">
    <location>
        <begin position="133"/>
        <end position="221"/>
    </location>
</feature>
<proteinExistence type="predicted"/>
<feature type="domain" description="Glycine-rich" evidence="2">
    <location>
        <begin position="37"/>
        <end position="241"/>
    </location>
</feature>
<name>A0A8J3CZM2_9BACT</name>